<feature type="non-terminal residue" evidence="1">
    <location>
        <position position="1"/>
    </location>
</feature>
<keyword evidence="2" id="KW-1185">Reference proteome</keyword>
<evidence type="ECO:0000313" key="1">
    <source>
        <dbReference type="EMBL" id="TGZ57872.1"/>
    </source>
</evidence>
<comment type="caution">
    <text evidence="1">The sequence shown here is derived from an EMBL/GenBank/DDBJ whole genome shotgun (WGS) entry which is preliminary data.</text>
</comment>
<sequence length="80" mass="8848">RLPVWAPYACLQGAISVSDPFPSEICRPVIVRAALRGCRMNWALNSQPVSGSCSTPVPDLRWRLDDKLAPEQLLSRAQSE</sequence>
<accession>A0A4S2L4G9</accession>
<proteinExistence type="predicted"/>
<reference evidence="1 2" key="1">
    <citation type="journal article" date="2019" name="BMC Genomics">
        <title>New insights from Opisthorchis felineus genome: update on genomics of the epidemiologically important liver flukes.</title>
        <authorList>
            <person name="Ershov N.I."/>
            <person name="Mordvinov V.A."/>
            <person name="Prokhortchouk E.B."/>
            <person name="Pakharukova M.Y."/>
            <person name="Gunbin K.V."/>
            <person name="Ustyantsev K."/>
            <person name="Genaev M.A."/>
            <person name="Blinov A.G."/>
            <person name="Mazur A."/>
            <person name="Boulygina E."/>
            <person name="Tsygankova S."/>
            <person name="Khrameeva E."/>
            <person name="Chekanov N."/>
            <person name="Fan G."/>
            <person name="Xiao A."/>
            <person name="Zhang H."/>
            <person name="Xu X."/>
            <person name="Yang H."/>
            <person name="Solovyev V."/>
            <person name="Lee S.M."/>
            <person name="Liu X."/>
            <person name="Afonnikov D.A."/>
            <person name="Skryabin K.G."/>
        </authorList>
    </citation>
    <scope>NUCLEOTIDE SEQUENCE [LARGE SCALE GENOMIC DNA]</scope>
    <source>
        <strain evidence="1">AK-0245</strain>
        <tissue evidence="1">Whole organism</tissue>
    </source>
</reference>
<protein>
    <submittedName>
        <fullName evidence="1">Uncharacterized protein</fullName>
    </submittedName>
</protein>
<organism evidence="1 2">
    <name type="scientific">Opisthorchis felineus</name>
    <dbReference type="NCBI Taxonomy" id="147828"/>
    <lineage>
        <taxon>Eukaryota</taxon>
        <taxon>Metazoa</taxon>
        <taxon>Spiralia</taxon>
        <taxon>Lophotrochozoa</taxon>
        <taxon>Platyhelminthes</taxon>
        <taxon>Trematoda</taxon>
        <taxon>Digenea</taxon>
        <taxon>Opisthorchiida</taxon>
        <taxon>Opisthorchiata</taxon>
        <taxon>Opisthorchiidae</taxon>
        <taxon>Opisthorchis</taxon>
    </lineage>
</organism>
<evidence type="ECO:0000313" key="2">
    <source>
        <dbReference type="Proteomes" id="UP000308267"/>
    </source>
</evidence>
<name>A0A4S2L4G9_OPIFE</name>
<dbReference type="Proteomes" id="UP000308267">
    <property type="component" value="Unassembled WGS sequence"/>
</dbReference>
<dbReference type="EMBL" id="SJOL01009396">
    <property type="protein sequence ID" value="TGZ57872.1"/>
    <property type="molecule type" value="Genomic_DNA"/>
</dbReference>
<gene>
    <name evidence="1" type="ORF">CRM22_009829</name>
</gene>
<dbReference type="AlphaFoldDB" id="A0A4S2L4G9"/>